<comment type="caution">
    <text evidence="3">The sequence shown here is derived from an EMBL/GenBank/DDBJ whole genome shotgun (WGS) entry which is preliminary data.</text>
</comment>
<name>A0ABQ8G1B3_9PEZI</name>
<feature type="domain" description="Ketoreductase" evidence="2">
    <location>
        <begin position="31"/>
        <end position="217"/>
    </location>
</feature>
<comment type="similarity">
    <text evidence="1">Belongs to the short-chain dehydrogenases/reductases (SDR) family.</text>
</comment>
<sequence length="289" mass="30600">MAALPTYTKTFHTTTYPSISPTRPELSLAGKTILITGGGSGIGAAIAHAYAQAGARNILLMGRRLGRLEAVQTSIASSQPRTAVALHAGDVTNPADVAAAFAALTAAFGPSTTLDALVANAGYLETPRTVDAADEQDWWRAYEVNVKSLFLLARGFVRHATKPGAVFVNVSTMAAHAGAFPEFSGYAGSKLAAAKVVEVMQAEKGGEGLRFVNAHPGVIETDMYAKSGLPLPTDQIDLSSHFFLWLVSPEAEFLKGKFVWVNWDVDELKARQQEIASGNKLTVGLLGWA</sequence>
<dbReference type="Gene3D" id="3.40.50.720">
    <property type="entry name" value="NAD(P)-binding Rossmann-like Domain"/>
    <property type="match status" value="1"/>
</dbReference>
<dbReference type="InterPro" id="IPR002347">
    <property type="entry name" value="SDR_fam"/>
</dbReference>
<dbReference type="SUPFAM" id="SSF51735">
    <property type="entry name" value="NAD(P)-binding Rossmann-fold domains"/>
    <property type="match status" value="1"/>
</dbReference>
<proteinExistence type="inferred from homology"/>
<evidence type="ECO:0000259" key="2">
    <source>
        <dbReference type="SMART" id="SM00822"/>
    </source>
</evidence>
<dbReference type="InterPro" id="IPR036291">
    <property type="entry name" value="NAD(P)-bd_dom_sf"/>
</dbReference>
<dbReference type="Pfam" id="PF00106">
    <property type="entry name" value="adh_short"/>
    <property type="match status" value="1"/>
</dbReference>
<reference evidence="3 4" key="1">
    <citation type="journal article" date="2021" name="Nat. Commun.">
        <title>Genetic determinants of endophytism in the Arabidopsis root mycobiome.</title>
        <authorList>
            <person name="Mesny F."/>
            <person name="Miyauchi S."/>
            <person name="Thiergart T."/>
            <person name="Pickel B."/>
            <person name="Atanasova L."/>
            <person name="Karlsson M."/>
            <person name="Huettel B."/>
            <person name="Barry K.W."/>
            <person name="Haridas S."/>
            <person name="Chen C."/>
            <person name="Bauer D."/>
            <person name="Andreopoulos W."/>
            <person name="Pangilinan J."/>
            <person name="LaButti K."/>
            <person name="Riley R."/>
            <person name="Lipzen A."/>
            <person name="Clum A."/>
            <person name="Drula E."/>
            <person name="Henrissat B."/>
            <person name="Kohler A."/>
            <person name="Grigoriev I.V."/>
            <person name="Martin F.M."/>
            <person name="Hacquard S."/>
        </authorList>
    </citation>
    <scope>NUCLEOTIDE SEQUENCE [LARGE SCALE GENOMIC DNA]</scope>
    <source>
        <strain evidence="3 4">MPI-SDFR-AT-0080</strain>
    </source>
</reference>
<evidence type="ECO:0000256" key="1">
    <source>
        <dbReference type="ARBA" id="ARBA00006484"/>
    </source>
</evidence>
<dbReference type="PANTHER" id="PTHR42760">
    <property type="entry name" value="SHORT-CHAIN DEHYDROGENASES/REDUCTASES FAMILY MEMBER"/>
    <property type="match status" value="1"/>
</dbReference>
<dbReference type="EMBL" id="JAGTJR010000027">
    <property type="protein sequence ID" value="KAH7042048.1"/>
    <property type="molecule type" value="Genomic_DNA"/>
</dbReference>
<evidence type="ECO:0000313" key="4">
    <source>
        <dbReference type="Proteomes" id="UP000774617"/>
    </source>
</evidence>
<dbReference type="Proteomes" id="UP000774617">
    <property type="component" value="Unassembled WGS sequence"/>
</dbReference>
<evidence type="ECO:0000313" key="3">
    <source>
        <dbReference type="EMBL" id="KAH7042048.1"/>
    </source>
</evidence>
<dbReference type="CDD" id="cd05233">
    <property type="entry name" value="SDR_c"/>
    <property type="match status" value="1"/>
</dbReference>
<organism evidence="3 4">
    <name type="scientific">Macrophomina phaseolina</name>
    <dbReference type="NCBI Taxonomy" id="35725"/>
    <lineage>
        <taxon>Eukaryota</taxon>
        <taxon>Fungi</taxon>
        <taxon>Dikarya</taxon>
        <taxon>Ascomycota</taxon>
        <taxon>Pezizomycotina</taxon>
        <taxon>Dothideomycetes</taxon>
        <taxon>Dothideomycetes incertae sedis</taxon>
        <taxon>Botryosphaeriales</taxon>
        <taxon>Botryosphaeriaceae</taxon>
        <taxon>Macrophomina</taxon>
    </lineage>
</organism>
<accession>A0ABQ8G1B3</accession>
<dbReference type="InterPro" id="IPR057326">
    <property type="entry name" value="KR_dom"/>
</dbReference>
<gene>
    <name evidence="3" type="ORF">B0J12DRAFT_674604</name>
</gene>
<protein>
    <submittedName>
        <fullName evidence="3">NAD(P)-binding protein</fullName>
    </submittedName>
</protein>
<keyword evidence="4" id="KW-1185">Reference proteome</keyword>
<dbReference type="PRINTS" id="PR00081">
    <property type="entry name" value="GDHRDH"/>
</dbReference>
<dbReference type="SMART" id="SM00822">
    <property type="entry name" value="PKS_KR"/>
    <property type="match status" value="1"/>
</dbReference>